<dbReference type="Pfam" id="PF01168">
    <property type="entry name" value="Ala_racemase_N"/>
    <property type="match status" value="1"/>
</dbReference>
<feature type="domain" description="Alanine racemase N-terminal" evidence="5">
    <location>
        <begin position="23"/>
        <end position="228"/>
    </location>
</feature>
<dbReference type="NCBIfam" id="TIGR00044">
    <property type="entry name" value="YggS family pyridoxal phosphate-dependent enzyme"/>
    <property type="match status" value="1"/>
</dbReference>
<evidence type="ECO:0000259" key="5">
    <source>
        <dbReference type="Pfam" id="PF01168"/>
    </source>
</evidence>
<sequence length="234" mass="26062">MLSEKLASVQKKIDKALALRKEKKVTGDTVTILAVTKNHPPEVVTEALDAGLTEIGENRVQEAIHKQEVLPKRGHWHLIGHLQTNKAKHAVEHFDLIESADSAKILAHLDKAAEQFGKVQDVLLQINEAGESQKSGFAPADFRAIVKTLDAYPHLCIRGVMVIAQATDQVEETRPVFRAGYEDFLFLRDALKRDDVNILSMGMTHDYWIAVEEGANEIRVGSALFGARDYTLKF</sequence>
<dbReference type="CDD" id="cd00635">
    <property type="entry name" value="PLPDE_III_YBL036c_like"/>
    <property type="match status" value="1"/>
</dbReference>
<comment type="caution">
    <text evidence="6">The sequence shown here is derived from an EMBL/GenBank/DDBJ whole genome shotgun (WGS) entry which is preliminary data.</text>
</comment>
<dbReference type="FunFam" id="3.20.20.10:FF:000018">
    <property type="entry name" value="Pyridoxal phosphate homeostasis protein"/>
    <property type="match status" value="1"/>
</dbReference>
<evidence type="ECO:0000313" key="6">
    <source>
        <dbReference type="EMBL" id="MBS5519027.1"/>
    </source>
</evidence>
<accession>A0A943EBF3</accession>
<name>A0A943EBF3_9FIRM</name>
<evidence type="ECO:0000256" key="2">
    <source>
        <dbReference type="HAMAP-Rule" id="MF_02087"/>
    </source>
</evidence>
<dbReference type="AlphaFoldDB" id="A0A943EBF3"/>
<protein>
    <recommendedName>
        <fullName evidence="2">Pyridoxal phosphate homeostasis protein</fullName>
        <shortName evidence="2">PLP homeostasis protein</shortName>
    </recommendedName>
</protein>
<evidence type="ECO:0000256" key="4">
    <source>
        <dbReference type="RuleBase" id="RU004514"/>
    </source>
</evidence>
<dbReference type="SUPFAM" id="SSF51419">
    <property type="entry name" value="PLP-binding barrel"/>
    <property type="match status" value="1"/>
</dbReference>
<dbReference type="InterPro" id="IPR011078">
    <property type="entry name" value="PyrdxlP_homeostasis"/>
</dbReference>
<proteinExistence type="inferred from homology"/>
<evidence type="ECO:0000256" key="3">
    <source>
        <dbReference type="PIRSR" id="PIRSR004848-1"/>
    </source>
</evidence>
<evidence type="ECO:0000256" key="1">
    <source>
        <dbReference type="ARBA" id="ARBA00022898"/>
    </source>
</evidence>
<dbReference type="InterPro" id="IPR001608">
    <property type="entry name" value="Ala_racemase_N"/>
</dbReference>
<dbReference type="InterPro" id="IPR029066">
    <property type="entry name" value="PLP-binding_barrel"/>
</dbReference>
<comment type="cofactor">
    <cofactor evidence="3">
        <name>pyridoxal 5'-phosphate</name>
        <dbReference type="ChEBI" id="CHEBI:597326"/>
    </cofactor>
</comment>
<dbReference type="Gene3D" id="3.20.20.10">
    <property type="entry name" value="Alanine racemase"/>
    <property type="match status" value="1"/>
</dbReference>
<comment type="function">
    <text evidence="2">Pyridoxal 5'-phosphate (PLP)-binding protein, which is involved in PLP homeostasis.</text>
</comment>
<comment type="similarity">
    <text evidence="2 4">Belongs to the pyridoxal phosphate-binding protein YggS/PROSC family.</text>
</comment>
<gene>
    <name evidence="6" type="ORF">KHX13_01585</name>
</gene>
<dbReference type="PANTHER" id="PTHR10146:SF14">
    <property type="entry name" value="PYRIDOXAL PHOSPHATE HOMEOSTASIS PROTEIN"/>
    <property type="match status" value="1"/>
</dbReference>
<dbReference type="EMBL" id="JAGZCZ010000001">
    <property type="protein sequence ID" value="MBS5519027.1"/>
    <property type="molecule type" value="Genomic_DNA"/>
</dbReference>
<dbReference type="HAMAP" id="MF_02087">
    <property type="entry name" value="PLP_homeostasis"/>
    <property type="match status" value="1"/>
</dbReference>
<keyword evidence="1 2" id="KW-0663">Pyridoxal phosphate</keyword>
<dbReference type="PIRSF" id="PIRSF004848">
    <property type="entry name" value="YBL036c_PLPDEIII"/>
    <property type="match status" value="1"/>
</dbReference>
<dbReference type="Proteomes" id="UP000754226">
    <property type="component" value="Unassembled WGS sequence"/>
</dbReference>
<feature type="modified residue" description="N6-(pyridoxal phosphate)lysine" evidence="2 3">
    <location>
        <position position="37"/>
    </location>
</feature>
<reference evidence="6" key="1">
    <citation type="submission" date="2021-02" db="EMBL/GenBank/DDBJ databases">
        <title>Infant gut strain persistence is associated with maternal origin, phylogeny, and functional potential including surface adhesion and iron acquisition.</title>
        <authorList>
            <person name="Lou Y.C."/>
        </authorList>
    </citation>
    <scope>NUCLEOTIDE SEQUENCE</scope>
    <source>
        <strain evidence="6">L3_106_000M1_dasL3_106_000M1_concoct_15</strain>
    </source>
</reference>
<organism evidence="6 7">
    <name type="scientific">Acidaminococcus intestini</name>
    <dbReference type="NCBI Taxonomy" id="187327"/>
    <lineage>
        <taxon>Bacteria</taxon>
        <taxon>Bacillati</taxon>
        <taxon>Bacillota</taxon>
        <taxon>Negativicutes</taxon>
        <taxon>Acidaminococcales</taxon>
        <taxon>Acidaminococcaceae</taxon>
        <taxon>Acidaminococcus</taxon>
    </lineage>
</organism>
<evidence type="ECO:0000313" key="7">
    <source>
        <dbReference type="Proteomes" id="UP000754226"/>
    </source>
</evidence>
<dbReference type="PANTHER" id="PTHR10146">
    <property type="entry name" value="PROLINE SYNTHETASE CO-TRANSCRIBED BACTERIAL HOMOLOG PROTEIN"/>
    <property type="match status" value="1"/>
</dbReference>
<dbReference type="GO" id="GO:0030170">
    <property type="term" value="F:pyridoxal phosphate binding"/>
    <property type="evidence" value="ECO:0007669"/>
    <property type="project" value="UniProtKB-UniRule"/>
</dbReference>